<evidence type="ECO:0000256" key="2">
    <source>
        <dbReference type="ARBA" id="ARBA00004236"/>
    </source>
</evidence>
<dbReference type="CDD" id="cd19049">
    <property type="entry name" value="LGIC_TM_anion"/>
    <property type="match status" value="1"/>
</dbReference>
<gene>
    <name evidence="15" type="ORF">O3P69_000696</name>
</gene>
<keyword evidence="5 11" id="KW-0812">Transmembrane</keyword>
<keyword evidence="10 11" id="KW-0407">Ion channel</keyword>
<dbReference type="GO" id="GO:0005886">
    <property type="term" value="C:plasma membrane"/>
    <property type="evidence" value="ECO:0007669"/>
    <property type="project" value="UniProtKB-SubCell"/>
</dbReference>
<dbReference type="InterPro" id="IPR038050">
    <property type="entry name" value="Neuro_actylchol_rec"/>
</dbReference>
<accession>A0AAW0UTY0</accession>
<feature type="region of interest" description="Disordered" evidence="12">
    <location>
        <begin position="56"/>
        <end position="131"/>
    </location>
</feature>
<evidence type="ECO:0000313" key="15">
    <source>
        <dbReference type="EMBL" id="KAK8402456.1"/>
    </source>
</evidence>
<feature type="transmembrane region" description="Helical" evidence="11">
    <location>
        <begin position="354"/>
        <end position="371"/>
    </location>
</feature>
<keyword evidence="8 11" id="KW-0406">Ion transport</keyword>
<dbReference type="AlphaFoldDB" id="A0AAW0UTY0"/>
<dbReference type="PRINTS" id="PR00253">
    <property type="entry name" value="GABAARECEPTR"/>
</dbReference>
<comment type="caution">
    <text evidence="15">The sequence shown here is derived from an EMBL/GenBank/DDBJ whole genome shotgun (WGS) entry which is preliminary data.</text>
</comment>
<comment type="similarity">
    <text evidence="11">Belongs to the ligand-gated ion channel (TC 1.A.9) family.</text>
</comment>
<dbReference type="InterPro" id="IPR006201">
    <property type="entry name" value="Neur_channel"/>
</dbReference>
<dbReference type="Gene3D" id="2.70.170.10">
    <property type="entry name" value="Neurotransmitter-gated ion-channel ligand-binding domain"/>
    <property type="match status" value="1"/>
</dbReference>
<dbReference type="InterPro" id="IPR006202">
    <property type="entry name" value="Neur_chan_lig-bd"/>
</dbReference>
<feature type="transmembrane region" description="Helical" evidence="11">
    <location>
        <begin position="412"/>
        <end position="431"/>
    </location>
</feature>
<dbReference type="GO" id="GO:0005230">
    <property type="term" value="F:extracellular ligand-gated monoatomic ion channel activity"/>
    <property type="evidence" value="ECO:0007669"/>
    <property type="project" value="InterPro"/>
</dbReference>
<feature type="domain" description="Neurotransmitter-gated ion-channel transmembrane" evidence="14">
    <location>
        <begin position="355"/>
        <end position="520"/>
    </location>
</feature>
<dbReference type="Pfam" id="PF02932">
    <property type="entry name" value="Neur_chan_memb"/>
    <property type="match status" value="1"/>
</dbReference>
<dbReference type="GO" id="GO:0099095">
    <property type="term" value="F:ligand-gated monoatomic anion channel activity"/>
    <property type="evidence" value="ECO:0007669"/>
    <property type="project" value="UniProtKB-ARBA"/>
</dbReference>
<feature type="domain" description="Neurotransmitter-gated ion-channel ligand-binding" evidence="13">
    <location>
        <begin position="150"/>
        <end position="346"/>
    </location>
</feature>
<name>A0AAW0UTY0_SCYPA</name>
<evidence type="ECO:0000256" key="7">
    <source>
        <dbReference type="ARBA" id="ARBA00022989"/>
    </source>
</evidence>
<protein>
    <submittedName>
        <fullName evidence="15">Uncharacterized protein</fullName>
    </submittedName>
</protein>
<evidence type="ECO:0000259" key="14">
    <source>
        <dbReference type="Pfam" id="PF02932"/>
    </source>
</evidence>
<evidence type="ECO:0000259" key="13">
    <source>
        <dbReference type="Pfam" id="PF02931"/>
    </source>
</evidence>
<comment type="subcellular location">
    <subcellularLocation>
        <location evidence="2">Cell membrane</location>
    </subcellularLocation>
    <subcellularLocation>
        <location evidence="1">Membrane</location>
        <topology evidence="1">Multi-pass membrane protein</topology>
    </subcellularLocation>
</comment>
<dbReference type="GO" id="GO:0004888">
    <property type="term" value="F:transmembrane signaling receptor activity"/>
    <property type="evidence" value="ECO:0007669"/>
    <property type="project" value="InterPro"/>
</dbReference>
<feature type="region of interest" description="Disordered" evidence="12">
    <location>
        <begin position="539"/>
        <end position="586"/>
    </location>
</feature>
<evidence type="ECO:0000256" key="4">
    <source>
        <dbReference type="ARBA" id="ARBA00022475"/>
    </source>
</evidence>
<evidence type="ECO:0000256" key="6">
    <source>
        <dbReference type="ARBA" id="ARBA00022729"/>
    </source>
</evidence>
<feature type="compositionally biased region" description="Acidic residues" evidence="12">
    <location>
        <begin position="568"/>
        <end position="586"/>
    </location>
</feature>
<dbReference type="EMBL" id="JARAKH010000007">
    <property type="protein sequence ID" value="KAK8402456.1"/>
    <property type="molecule type" value="Genomic_DNA"/>
</dbReference>
<dbReference type="Pfam" id="PF02931">
    <property type="entry name" value="Neur_chan_LBD"/>
    <property type="match status" value="1"/>
</dbReference>
<proteinExistence type="inferred from homology"/>
<dbReference type="InterPro" id="IPR036719">
    <property type="entry name" value="Neuro-gated_channel_TM_sf"/>
</dbReference>
<evidence type="ECO:0000256" key="9">
    <source>
        <dbReference type="ARBA" id="ARBA00023136"/>
    </source>
</evidence>
<keyword evidence="7 11" id="KW-1133">Transmembrane helix</keyword>
<dbReference type="GO" id="GO:0005254">
    <property type="term" value="F:chloride channel activity"/>
    <property type="evidence" value="ECO:0007669"/>
    <property type="project" value="UniProtKB-ARBA"/>
</dbReference>
<keyword evidence="6" id="KW-0732">Signal</keyword>
<dbReference type="Gene3D" id="1.20.58.390">
    <property type="entry name" value="Neurotransmitter-gated ion-channel transmembrane domain"/>
    <property type="match status" value="1"/>
</dbReference>
<dbReference type="InterPro" id="IPR036734">
    <property type="entry name" value="Neur_chan_lig-bd_sf"/>
</dbReference>
<comment type="caution">
    <text evidence="11">Lacks conserved residue(s) required for the propagation of feature annotation.</text>
</comment>
<dbReference type="InterPro" id="IPR018000">
    <property type="entry name" value="Neurotransmitter_ion_chnl_CS"/>
</dbReference>
<evidence type="ECO:0000256" key="11">
    <source>
        <dbReference type="RuleBase" id="RU000687"/>
    </source>
</evidence>
<keyword evidence="4" id="KW-1003">Cell membrane</keyword>
<dbReference type="PRINTS" id="PR00252">
    <property type="entry name" value="NRIONCHANNEL"/>
</dbReference>
<evidence type="ECO:0000256" key="8">
    <source>
        <dbReference type="ARBA" id="ARBA00023065"/>
    </source>
</evidence>
<dbReference type="SUPFAM" id="SSF90112">
    <property type="entry name" value="Neurotransmitter-gated ion-channel transmembrane pore"/>
    <property type="match status" value="1"/>
</dbReference>
<keyword evidence="16" id="KW-1185">Reference proteome</keyword>
<reference evidence="15 16" key="1">
    <citation type="submission" date="2023-03" db="EMBL/GenBank/DDBJ databases">
        <title>High-quality genome of Scylla paramamosain provides insights in environmental adaptation.</title>
        <authorList>
            <person name="Zhang L."/>
        </authorList>
    </citation>
    <scope>NUCLEOTIDE SEQUENCE [LARGE SCALE GENOMIC DNA]</scope>
    <source>
        <strain evidence="15">LZ_2023a</strain>
        <tissue evidence="15">Muscle</tissue>
    </source>
</reference>
<dbReference type="PANTHER" id="PTHR18945">
    <property type="entry name" value="NEUROTRANSMITTER GATED ION CHANNEL"/>
    <property type="match status" value="1"/>
</dbReference>
<evidence type="ECO:0000256" key="1">
    <source>
        <dbReference type="ARBA" id="ARBA00004141"/>
    </source>
</evidence>
<dbReference type="NCBIfam" id="TIGR00860">
    <property type="entry name" value="LIC"/>
    <property type="match status" value="1"/>
</dbReference>
<keyword evidence="3 11" id="KW-0813">Transport</keyword>
<evidence type="ECO:0000256" key="10">
    <source>
        <dbReference type="ARBA" id="ARBA00023303"/>
    </source>
</evidence>
<dbReference type="SUPFAM" id="SSF63712">
    <property type="entry name" value="Nicotinic receptor ligand binding domain-like"/>
    <property type="match status" value="1"/>
</dbReference>
<evidence type="ECO:0000313" key="16">
    <source>
        <dbReference type="Proteomes" id="UP001487740"/>
    </source>
</evidence>
<dbReference type="FunFam" id="2.70.170.10:FF:000065">
    <property type="entry name" value="Glutamate-gated chloride channel, putative"/>
    <property type="match status" value="1"/>
</dbReference>
<evidence type="ECO:0000256" key="5">
    <source>
        <dbReference type="ARBA" id="ARBA00022692"/>
    </source>
</evidence>
<dbReference type="InterPro" id="IPR006029">
    <property type="entry name" value="Neurotrans-gated_channel_TM"/>
</dbReference>
<evidence type="ECO:0000256" key="12">
    <source>
        <dbReference type="SAM" id="MobiDB-lite"/>
    </source>
</evidence>
<evidence type="ECO:0000256" key="3">
    <source>
        <dbReference type="ARBA" id="ARBA00022448"/>
    </source>
</evidence>
<feature type="compositionally biased region" description="Polar residues" evidence="12">
    <location>
        <begin position="539"/>
        <end position="560"/>
    </location>
</feature>
<organism evidence="15 16">
    <name type="scientific">Scylla paramamosain</name>
    <name type="common">Mud crab</name>
    <dbReference type="NCBI Taxonomy" id="85552"/>
    <lineage>
        <taxon>Eukaryota</taxon>
        <taxon>Metazoa</taxon>
        <taxon>Ecdysozoa</taxon>
        <taxon>Arthropoda</taxon>
        <taxon>Crustacea</taxon>
        <taxon>Multicrustacea</taxon>
        <taxon>Malacostraca</taxon>
        <taxon>Eumalacostraca</taxon>
        <taxon>Eucarida</taxon>
        <taxon>Decapoda</taxon>
        <taxon>Pleocyemata</taxon>
        <taxon>Brachyura</taxon>
        <taxon>Eubrachyura</taxon>
        <taxon>Portunoidea</taxon>
        <taxon>Portunidae</taxon>
        <taxon>Portuninae</taxon>
        <taxon>Scylla</taxon>
    </lineage>
</organism>
<dbReference type="PROSITE" id="PS00236">
    <property type="entry name" value="NEUROTR_ION_CHANNEL"/>
    <property type="match status" value="1"/>
</dbReference>
<dbReference type="Proteomes" id="UP001487740">
    <property type="component" value="Unassembled WGS sequence"/>
</dbReference>
<dbReference type="InterPro" id="IPR006028">
    <property type="entry name" value="GABAA/Glycine_rcpt"/>
</dbReference>
<sequence length="586" mass="66200">MNRLDESIKAMVKYLLRKRDLYLRLVYRDEDTRVHMNLRQQNTLTLLSKERVMMEEHQMNQQSNENDGRAGSDVSEEDATGGVIDSSADGVIREGSSVSGRGDGAGKEASVPPPPPAGGRGRGGPRKYNIPSSELKKLDQLFVSEDDKLTYDRRQTPSYTAGSPTRVHIEMYIRSFGSINPIQMDYTVDLYLRQRWLELRFLNNSLTRPVDLNDPVLVKMLWKPEVYFPNAKESDFQYVTVPNVMLRIHPDGTILYILRLKLTFSCMMDLSSYPLDHQTCYIQIASFVKTTRELELTWYEDSPLKMYRRLKLPQFEMKEIKADVCNQSFHIGNYSCLQAAFELRRNIGYHLVQSYLPTSLIVVVSWVSFWLDVDAIPSRVTLGVTTLLTVCSESTSFRDKMPTVSYVKALDIWMGSCTAFVFLALVEFTVVNHIARHHRRFLIWGSVYWRSRLSSINQNQSLLQPKQKMSDGASSVKCSNIGALYTCAQRSSYGGNDDAGKHTRKKIGTLSTVEAQADARRNITQNTTVETVECHTTSFASGSQEMGPSSSDGATLNPDSCTGPGSYDLDDEDEVNDVPCDEFGDP</sequence>
<keyword evidence="9 11" id="KW-0472">Membrane</keyword>